<evidence type="ECO:0000313" key="7">
    <source>
        <dbReference type="Proteomes" id="UP000008311"/>
    </source>
</evidence>
<evidence type="ECO:0000256" key="1">
    <source>
        <dbReference type="ARBA" id="ARBA00004123"/>
    </source>
</evidence>
<dbReference type="eggNOG" id="KOG1171">
    <property type="taxonomic scope" value="Eukaryota"/>
</dbReference>
<organism evidence="6 7">
    <name type="scientific">Ricinus communis</name>
    <name type="common">Castor bean</name>
    <dbReference type="NCBI Taxonomy" id="3988"/>
    <lineage>
        <taxon>Eukaryota</taxon>
        <taxon>Viridiplantae</taxon>
        <taxon>Streptophyta</taxon>
        <taxon>Embryophyta</taxon>
        <taxon>Tracheophyta</taxon>
        <taxon>Spermatophyta</taxon>
        <taxon>Magnoliopsida</taxon>
        <taxon>eudicotyledons</taxon>
        <taxon>Gunneridae</taxon>
        <taxon>Pentapetalae</taxon>
        <taxon>rosids</taxon>
        <taxon>fabids</taxon>
        <taxon>Malpighiales</taxon>
        <taxon>Euphorbiaceae</taxon>
        <taxon>Acalyphoideae</taxon>
        <taxon>Acalypheae</taxon>
        <taxon>Ricinus</taxon>
    </lineage>
</organism>
<feature type="region of interest" description="Disordered" evidence="4">
    <location>
        <begin position="274"/>
        <end position="348"/>
    </location>
</feature>
<dbReference type="STRING" id="3988.B9RV08"/>
<dbReference type="InterPro" id="IPR033467">
    <property type="entry name" value="Tesmin/TSO1-like_CXC"/>
</dbReference>
<keyword evidence="7" id="KW-1185">Reference proteome</keyword>
<dbReference type="Proteomes" id="UP000008311">
    <property type="component" value="Unassembled WGS sequence"/>
</dbReference>
<feature type="compositionally biased region" description="Polar residues" evidence="4">
    <location>
        <begin position="291"/>
        <end position="304"/>
    </location>
</feature>
<protein>
    <submittedName>
        <fullName evidence="6">Tso1, putative</fullName>
    </submittedName>
</protein>
<dbReference type="Pfam" id="PF03638">
    <property type="entry name" value="TCR"/>
    <property type="match status" value="2"/>
</dbReference>
<dbReference type="GO" id="GO:0005634">
    <property type="term" value="C:nucleus"/>
    <property type="evidence" value="ECO:0007669"/>
    <property type="project" value="UniProtKB-SubCell"/>
</dbReference>
<dbReference type="PROSITE" id="PS51634">
    <property type="entry name" value="CRC"/>
    <property type="match status" value="1"/>
</dbReference>
<evidence type="ECO:0000313" key="6">
    <source>
        <dbReference type="EMBL" id="EEF44741.1"/>
    </source>
</evidence>
<proteinExistence type="inferred from homology"/>
<feature type="domain" description="CRC" evidence="5">
    <location>
        <begin position="18"/>
        <end position="143"/>
    </location>
</feature>
<dbReference type="EMBL" id="EQ973818">
    <property type="protein sequence ID" value="EEF44741.1"/>
    <property type="molecule type" value="Genomic_DNA"/>
</dbReference>
<accession>B9RV08</accession>
<gene>
    <name evidence="6" type="ORF">RCOM_0897930</name>
</gene>
<evidence type="ECO:0000259" key="5">
    <source>
        <dbReference type="PROSITE" id="PS51634"/>
    </source>
</evidence>
<comment type="subcellular location">
    <subcellularLocation>
        <location evidence="1">Nucleus</location>
    </subcellularLocation>
</comment>
<keyword evidence="3" id="KW-0539">Nucleus</keyword>
<dbReference type="SMART" id="SM01114">
    <property type="entry name" value="CXC"/>
    <property type="match status" value="2"/>
</dbReference>
<comment type="similarity">
    <text evidence="2">Belongs to the lin-54 family.</text>
</comment>
<reference evidence="7" key="1">
    <citation type="journal article" date="2010" name="Nat. Biotechnol.">
        <title>Draft genome sequence of the oilseed species Ricinus communis.</title>
        <authorList>
            <person name="Chan A.P."/>
            <person name="Crabtree J."/>
            <person name="Zhao Q."/>
            <person name="Lorenzi H."/>
            <person name="Orvis J."/>
            <person name="Puiu D."/>
            <person name="Melake-Berhan A."/>
            <person name="Jones K.M."/>
            <person name="Redman J."/>
            <person name="Chen G."/>
            <person name="Cahoon E.B."/>
            <person name="Gedil M."/>
            <person name="Stanke M."/>
            <person name="Haas B.J."/>
            <person name="Wortman J.R."/>
            <person name="Fraser-Liggett C.M."/>
            <person name="Ravel J."/>
            <person name="Rabinowicz P.D."/>
        </authorList>
    </citation>
    <scope>NUCLEOTIDE SEQUENCE [LARGE SCALE GENOMIC DNA]</scope>
    <source>
        <strain evidence="7">cv. Hale</strain>
    </source>
</reference>
<feature type="region of interest" description="Disordered" evidence="4">
    <location>
        <begin position="206"/>
        <end position="241"/>
    </location>
</feature>
<dbReference type="PANTHER" id="PTHR46159">
    <property type="entry name" value="PROTEIN TESMIN/TSO1-LIKE CXC 2"/>
    <property type="match status" value="1"/>
</dbReference>
<dbReference type="InterPro" id="IPR044522">
    <property type="entry name" value="TSO1-like"/>
</dbReference>
<sequence length="348" mass="38600">MVYYVFRKRAKPINDSEGCKRCNCKRSKCLKLYCECFAAGVYCLDSCACEDCFNRPEYEDTVLDTRQQIEARNPLAFAPKVVKQATNSPANEEGNWTTPSSARHKRGCNCKKSKCLKKYCECYQAGVGCSSGCRCEGCKNSYGKKAVSVYRRAEKSEKSSHEMLDASEAQDEFIRTGRAHQFTSVWDEFADITPVSRRHSGLIATSGSLNIGNSSKASQAQAHQRSSMLSSDGYLHSHHSPTSLAPKLLYGSEAMPELSPDSLLYNMLKEDDTPEMPIKTCTPTKMVKAGSPNQKRVSPPQIRSQDLRSSSSKGLRSGRKFNLPDMPSFPPLTPYSKSKDGVQQIDGD</sequence>
<name>B9RV08_RICCO</name>
<dbReference type="InterPro" id="IPR005172">
    <property type="entry name" value="CRC"/>
</dbReference>
<dbReference type="PANTHER" id="PTHR46159:SF18">
    <property type="entry name" value="CRC DOMAIN-CONTAINING PROTEIN"/>
    <property type="match status" value="1"/>
</dbReference>
<dbReference type="InParanoid" id="B9RV08"/>
<evidence type="ECO:0000256" key="4">
    <source>
        <dbReference type="SAM" id="MobiDB-lite"/>
    </source>
</evidence>
<dbReference type="AlphaFoldDB" id="B9RV08"/>
<evidence type="ECO:0000256" key="2">
    <source>
        <dbReference type="ARBA" id="ARBA00007267"/>
    </source>
</evidence>
<evidence type="ECO:0000256" key="3">
    <source>
        <dbReference type="ARBA" id="ARBA00023242"/>
    </source>
</evidence>
<feature type="compositionally biased region" description="Polar residues" evidence="4">
    <location>
        <begin position="206"/>
        <end position="230"/>
    </location>
</feature>
<dbReference type="GO" id="GO:0003700">
    <property type="term" value="F:DNA-binding transcription factor activity"/>
    <property type="evidence" value="ECO:0007669"/>
    <property type="project" value="InterPro"/>
</dbReference>